<reference evidence="1 2" key="1">
    <citation type="journal article" date="2016" name="Nat. Commun.">
        <title>Thousands of microbial genomes shed light on interconnected biogeochemical processes in an aquifer system.</title>
        <authorList>
            <person name="Anantharaman K."/>
            <person name="Brown C.T."/>
            <person name="Hug L.A."/>
            <person name="Sharon I."/>
            <person name="Castelle C.J."/>
            <person name="Probst A.J."/>
            <person name="Thomas B.C."/>
            <person name="Singh A."/>
            <person name="Wilkins M.J."/>
            <person name="Karaoz U."/>
            <person name="Brodie E.L."/>
            <person name="Williams K.H."/>
            <person name="Hubbard S.S."/>
            <person name="Banfield J.F."/>
        </authorList>
    </citation>
    <scope>NUCLEOTIDE SEQUENCE [LARGE SCALE GENOMIC DNA]</scope>
</reference>
<organism evidence="1 2">
    <name type="scientific">Candidatus Portnoybacteria bacterium RBG_13_40_8</name>
    <dbReference type="NCBI Taxonomy" id="1801990"/>
    <lineage>
        <taxon>Bacteria</taxon>
        <taxon>Candidatus Portnoyibacteriota</taxon>
    </lineage>
</organism>
<dbReference type="AlphaFoldDB" id="A0A1G2F370"/>
<comment type="caution">
    <text evidence="1">The sequence shown here is derived from an EMBL/GenBank/DDBJ whole genome shotgun (WGS) entry which is preliminary data.</text>
</comment>
<name>A0A1G2F370_9BACT</name>
<evidence type="ECO:0000313" key="1">
    <source>
        <dbReference type="EMBL" id="OGZ32495.1"/>
    </source>
</evidence>
<evidence type="ECO:0000313" key="2">
    <source>
        <dbReference type="Proteomes" id="UP000177810"/>
    </source>
</evidence>
<dbReference type="Proteomes" id="UP000177810">
    <property type="component" value="Unassembled WGS sequence"/>
</dbReference>
<gene>
    <name evidence="1" type="ORF">A2V69_02195</name>
</gene>
<sequence>MQKDLKVLQEALEELRHLSAEFRSFLNFQCGIFPLGCYECNTCECPNHVRLRVLAWEIGRIFLNTGIRPAEEMLLLLLKSRNESLKINGVFALEKARTSGEFLTLRALLELDKFKRSIINWDICKKVDYILRAMNAYLN</sequence>
<dbReference type="EMBL" id="MHMT01000018">
    <property type="protein sequence ID" value="OGZ32495.1"/>
    <property type="molecule type" value="Genomic_DNA"/>
</dbReference>
<dbReference type="STRING" id="1801990.A2V69_02195"/>
<proteinExistence type="predicted"/>
<protein>
    <submittedName>
        <fullName evidence="1">Uncharacterized protein</fullName>
    </submittedName>
</protein>
<accession>A0A1G2F370</accession>